<proteinExistence type="predicted"/>
<dbReference type="PANTHER" id="PTHR15454">
    <property type="entry name" value="NISCHARIN RELATED"/>
    <property type="match status" value="1"/>
</dbReference>
<evidence type="ECO:0000313" key="5">
    <source>
        <dbReference type="Proteomes" id="UP000410492"/>
    </source>
</evidence>
<reference evidence="4 5" key="1">
    <citation type="submission" date="2019-01" db="EMBL/GenBank/DDBJ databases">
        <authorList>
            <person name="Sayadi A."/>
        </authorList>
    </citation>
    <scope>NUCLEOTIDE SEQUENCE [LARGE SCALE GENOMIC DNA]</scope>
</reference>
<dbReference type="InterPro" id="IPR001683">
    <property type="entry name" value="PX_dom"/>
</dbReference>
<dbReference type="EMBL" id="CAACVG010009472">
    <property type="protein sequence ID" value="VEN53381.1"/>
    <property type="molecule type" value="Genomic_DNA"/>
</dbReference>
<evidence type="ECO:0000256" key="1">
    <source>
        <dbReference type="ARBA" id="ARBA00022614"/>
    </source>
</evidence>
<accession>A0A653CZN4</accession>
<dbReference type="PROSITE" id="PS51450">
    <property type="entry name" value="LRR"/>
    <property type="match status" value="4"/>
</dbReference>
<name>A0A653CZN4_CALMS</name>
<dbReference type="OrthoDB" id="430293at2759"/>
<keyword evidence="1" id="KW-0433">Leucine-rich repeat</keyword>
<dbReference type="SMART" id="SM00365">
    <property type="entry name" value="LRR_SD22"/>
    <property type="match status" value="5"/>
</dbReference>
<dbReference type="SUPFAM" id="SSF64268">
    <property type="entry name" value="PX domain"/>
    <property type="match status" value="1"/>
</dbReference>
<dbReference type="Pfam" id="PF00787">
    <property type="entry name" value="PX"/>
    <property type="match status" value="1"/>
</dbReference>
<evidence type="ECO:0000259" key="3">
    <source>
        <dbReference type="PROSITE" id="PS50195"/>
    </source>
</evidence>
<keyword evidence="5" id="KW-1185">Reference proteome</keyword>
<dbReference type="InterPro" id="IPR001611">
    <property type="entry name" value="Leu-rich_rpt"/>
</dbReference>
<dbReference type="Gene3D" id="3.80.10.10">
    <property type="entry name" value="Ribonuclease Inhibitor"/>
    <property type="match status" value="2"/>
</dbReference>
<sequence length="470" mass="53741">MACFWLNQDATNVEILSYIQQKEAVFYNIQVTVGEIFWVIPRRYSEFYALHQTLVMDHGLSKDILPDKQLLHIRSPMFIETRRKGLEKYLRHALTFLQQTMPKVFVNFLGFNKYDIFFLLQDMAVKMFSEADTILSRDKGHDFITLELFALTEFLQKAIPVPECSEHKCDIGVILDVCSQLQIVNVKAEGRSNTDTLYEKSSIDLCKLQFDLSPFKTLHMLNLEKLSMQQLVGLGNLRNTLVTLKVNKCRVSSIADVLQCDIKWKELETLDLSSNDIKQIDSTLLLAPKLRNLLLNDNDITTIENLSSMSNLSTLSIANNSIKRINELHTKVGNILYLNMSQNGIQSCEGFSKMYSLESLDLSCNKIFDMKEIQHLGRLLNLNNLALTGNPLAGFVDYRVKVLEYFDEQAKDLVLDNEKPTQPELDKVNVLKALRIVREGKVPDLKINLSLSVLTLMQNLVLATCQDEVF</sequence>
<dbReference type="PANTHER" id="PTHR15454:SF35">
    <property type="entry name" value="NISCHARIN"/>
    <property type="match status" value="1"/>
</dbReference>
<dbReference type="GO" id="GO:0005737">
    <property type="term" value="C:cytoplasm"/>
    <property type="evidence" value="ECO:0007669"/>
    <property type="project" value="TreeGrafter"/>
</dbReference>
<feature type="domain" description="PX" evidence="3">
    <location>
        <begin position="5"/>
        <end position="135"/>
    </location>
</feature>
<dbReference type="InterPro" id="IPR032675">
    <property type="entry name" value="LRR_dom_sf"/>
</dbReference>
<dbReference type="GO" id="GO:0035091">
    <property type="term" value="F:phosphatidylinositol binding"/>
    <property type="evidence" value="ECO:0007669"/>
    <property type="project" value="InterPro"/>
</dbReference>
<evidence type="ECO:0000313" key="4">
    <source>
        <dbReference type="EMBL" id="VEN53381.1"/>
    </source>
</evidence>
<dbReference type="Gene3D" id="3.30.1520.10">
    <property type="entry name" value="Phox-like domain"/>
    <property type="match status" value="1"/>
</dbReference>
<protein>
    <recommendedName>
        <fullName evidence="3">PX domain-containing protein</fullName>
    </recommendedName>
</protein>
<keyword evidence="2" id="KW-0677">Repeat</keyword>
<evidence type="ECO:0000256" key="2">
    <source>
        <dbReference type="ARBA" id="ARBA00022737"/>
    </source>
</evidence>
<dbReference type="Proteomes" id="UP000410492">
    <property type="component" value="Unassembled WGS sequence"/>
</dbReference>
<dbReference type="AlphaFoldDB" id="A0A653CZN4"/>
<dbReference type="SUPFAM" id="SSF52058">
    <property type="entry name" value="L domain-like"/>
    <property type="match status" value="1"/>
</dbReference>
<dbReference type="SUPFAM" id="SSF52075">
    <property type="entry name" value="Outer arm dynein light chain 1"/>
    <property type="match status" value="1"/>
</dbReference>
<dbReference type="InterPro" id="IPR036871">
    <property type="entry name" value="PX_dom_sf"/>
</dbReference>
<gene>
    <name evidence="4" type="ORF">CALMAC_LOCUS13194</name>
</gene>
<organism evidence="4 5">
    <name type="scientific">Callosobruchus maculatus</name>
    <name type="common">Southern cowpea weevil</name>
    <name type="synonym">Pulse bruchid</name>
    <dbReference type="NCBI Taxonomy" id="64391"/>
    <lineage>
        <taxon>Eukaryota</taxon>
        <taxon>Metazoa</taxon>
        <taxon>Ecdysozoa</taxon>
        <taxon>Arthropoda</taxon>
        <taxon>Hexapoda</taxon>
        <taxon>Insecta</taxon>
        <taxon>Pterygota</taxon>
        <taxon>Neoptera</taxon>
        <taxon>Endopterygota</taxon>
        <taxon>Coleoptera</taxon>
        <taxon>Polyphaga</taxon>
        <taxon>Cucujiformia</taxon>
        <taxon>Chrysomeloidea</taxon>
        <taxon>Chrysomelidae</taxon>
        <taxon>Bruchinae</taxon>
        <taxon>Bruchini</taxon>
        <taxon>Callosobruchus</taxon>
    </lineage>
</organism>
<dbReference type="PROSITE" id="PS50195">
    <property type="entry name" value="PX"/>
    <property type="match status" value="1"/>
</dbReference>
<dbReference type="SMART" id="SM00312">
    <property type="entry name" value="PX"/>
    <property type="match status" value="1"/>
</dbReference>